<protein>
    <submittedName>
        <fullName evidence="1">Uncharacterized protein</fullName>
    </submittedName>
</protein>
<organism evidence="1 2">
    <name type="scientific">Pleurodeles waltl</name>
    <name type="common">Iberian ribbed newt</name>
    <dbReference type="NCBI Taxonomy" id="8319"/>
    <lineage>
        <taxon>Eukaryota</taxon>
        <taxon>Metazoa</taxon>
        <taxon>Chordata</taxon>
        <taxon>Craniata</taxon>
        <taxon>Vertebrata</taxon>
        <taxon>Euteleostomi</taxon>
        <taxon>Amphibia</taxon>
        <taxon>Batrachia</taxon>
        <taxon>Caudata</taxon>
        <taxon>Salamandroidea</taxon>
        <taxon>Salamandridae</taxon>
        <taxon>Pleurodelinae</taxon>
        <taxon>Pleurodeles</taxon>
    </lineage>
</organism>
<accession>A0AAV7SAF7</accession>
<comment type="caution">
    <text evidence="1">The sequence shown here is derived from an EMBL/GenBank/DDBJ whole genome shotgun (WGS) entry which is preliminary data.</text>
</comment>
<reference evidence="1" key="1">
    <citation type="journal article" date="2022" name="bioRxiv">
        <title>Sequencing and chromosome-scale assembly of the giantPleurodeles waltlgenome.</title>
        <authorList>
            <person name="Brown T."/>
            <person name="Elewa A."/>
            <person name="Iarovenko S."/>
            <person name="Subramanian E."/>
            <person name="Araus A.J."/>
            <person name="Petzold A."/>
            <person name="Susuki M."/>
            <person name="Suzuki K.-i.T."/>
            <person name="Hayashi T."/>
            <person name="Toyoda A."/>
            <person name="Oliveira C."/>
            <person name="Osipova E."/>
            <person name="Leigh N.D."/>
            <person name="Simon A."/>
            <person name="Yun M.H."/>
        </authorList>
    </citation>
    <scope>NUCLEOTIDE SEQUENCE</scope>
    <source>
        <strain evidence="1">20211129_DDA</strain>
        <tissue evidence="1">Liver</tissue>
    </source>
</reference>
<dbReference type="Proteomes" id="UP001066276">
    <property type="component" value="Chromosome 4_2"/>
</dbReference>
<dbReference type="EMBL" id="JANPWB010000008">
    <property type="protein sequence ID" value="KAJ1161791.1"/>
    <property type="molecule type" value="Genomic_DNA"/>
</dbReference>
<evidence type="ECO:0000313" key="1">
    <source>
        <dbReference type="EMBL" id="KAJ1161791.1"/>
    </source>
</evidence>
<sequence>MTPVKKSGRWLLTPGVERVSLEPARLGPRLTGPAPGGLCVAELALAGPPEEEKMVAGRGQMREDEWAHGRMAMHAKQPRGGPCLEA</sequence>
<name>A0AAV7SAF7_PLEWA</name>
<proteinExistence type="predicted"/>
<gene>
    <name evidence="1" type="ORF">NDU88_002272</name>
</gene>
<dbReference type="AlphaFoldDB" id="A0AAV7SAF7"/>
<evidence type="ECO:0000313" key="2">
    <source>
        <dbReference type="Proteomes" id="UP001066276"/>
    </source>
</evidence>
<keyword evidence="2" id="KW-1185">Reference proteome</keyword>